<reference evidence="3" key="1">
    <citation type="journal article" date="2014" name="Science">
        <title>Ancient hybridizations among the ancestral genomes of bread wheat.</title>
        <authorList>
            <consortium name="International Wheat Genome Sequencing Consortium,"/>
            <person name="Marcussen T."/>
            <person name="Sandve S.R."/>
            <person name="Heier L."/>
            <person name="Spannagl M."/>
            <person name="Pfeifer M."/>
            <person name="Jakobsen K.S."/>
            <person name="Wulff B.B."/>
            <person name="Steuernagel B."/>
            <person name="Mayer K.F."/>
            <person name="Olsen O.A."/>
        </authorList>
    </citation>
    <scope>NUCLEOTIDE SEQUENCE [LARGE SCALE GENOMIC DNA]</scope>
    <source>
        <strain evidence="3">cv. AL8/78</strain>
    </source>
</reference>
<sequence>MAIGRHAGIATTASIECRPSRIISLMAIIQVLLIGGSTSTMLEALHVVGDGNEGRRPSSLEDQENYEGNNNAGNIELGSEEGTSTTSKFKLKLQEIQKNTPSLAALDRNYLTPFFTSQNGDSDDDEHGPSKSVLIDCASVFIYSFFLD</sequence>
<dbReference type="Gramene" id="AET7Gv20594900.32">
    <property type="protein sequence ID" value="AET7Gv20594900.32"/>
    <property type="gene ID" value="AET7Gv20594900"/>
</dbReference>
<evidence type="ECO:0000313" key="3">
    <source>
        <dbReference type="Proteomes" id="UP000015105"/>
    </source>
</evidence>
<name>A0A453RIW6_AEGTS</name>
<reference evidence="3" key="2">
    <citation type="journal article" date="2017" name="Nat. Plants">
        <title>The Aegilops tauschii genome reveals multiple impacts of transposons.</title>
        <authorList>
            <person name="Zhao G."/>
            <person name="Zou C."/>
            <person name="Li K."/>
            <person name="Wang K."/>
            <person name="Li T."/>
            <person name="Gao L."/>
            <person name="Zhang X."/>
            <person name="Wang H."/>
            <person name="Yang Z."/>
            <person name="Liu X."/>
            <person name="Jiang W."/>
            <person name="Mao L."/>
            <person name="Kong X."/>
            <person name="Jiao Y."/>
            <person name="Jia J."/>
        </authorList>
    </citation>
    <scope>NUCLEOTIDE SEQUENCE [LARGE SCALE GENOMIC DNA]</scope>
    <source>
        <strain evidence="3">cv. AL8/78</strain>
    </source>
</reference>
<evidence type="ECO:0000313" key="2">
    <source>
        <dbReference type="EnsemblPlants" id="AET7Gv20594900.32"/>
    </source>
</evidence>
<proteinExistence type="predicted"/>
<dbReference type="Proteomes" id="UP000015105">
    <property type="component" value="Chromosome 7D"/>
</dbReference>
<feature type="region of interest" description="Disordered" evidence="1">
    <location>
        <begin position="49"/>
        <end position="83"/>
    </location>
</feature>
<reference evidence="2" key="5">
    <citation type="journal article" date="2021" name="G3 (Bethesda)">
        <title>Aegilops tauschii genome assembly Aet v5.0 features greater sequence contiguity and improved annotation.</title>
        <authorList>
            <person name="Wang L."/>
            <person name="Zhu T."/>
            <person name="Rodriguez J.C."/>
            <person name="Deal K.R."/>
            <person name="Dubcovsky J."/>
            <person name="McGuire P.E."/>
            <person name="Lux T."/>
            <person name="Spannagl M."/>
            <person name="Mayer K.F.X."/>
            <person name="Baldrich P."/>
            <person name="Meyers B.C."/>
            <person name="Huo N."/>
            <person name="Gu Y.Q."/>
            <person name="Zhou H."/>
            <person name="Devos K.M."/>
            <person name="Bennetzen J.L."/>
            <person name="Unver T."/>
            <person name="Budak H."/>
            <person name="Gulick P.J."/>
            <person name="Galiba G."/>
            <person name="Kalapos B."/>
            <person name="Nelson D.R."/>
            <person name="Li P."/>
            <person name="You F.M."/>
            <person name="Luo M.C."/>
            <person name="Dvorak J."/>
        </authorList>
    </citation>
    <scope>NUCLEOTIDE SEQUENCE [LARGE SCALE GENOMIC DNA]</scope>
    <source>
        <strain evidence="2">cv. AL8/78</strain>
    </source>
</reference>
<accession>A0A453RIW6</accession>
<reference evidence="2" key="3">
    <citation type="journal article" date="2017" name="Nature">
        <title>Genome sequence of the progenitor of the wheat D genome Aegilops tauschii.</title>
        <authorList>
            <person name="Luo M.C."/>
            <person name="Gu Y.Q."/>
            <person name="Puiu D."/>
            <person name="Wang H."/>
            <person name="Twardziok S.O."/>
            <person name="Deal K.R."/>
            <person name="Huo N."/>
            <person name="Zhu T."/>
            <person name="Wang L."/>
            <person name="Wang Y."/>
            <person name="McGuire P.E."/>
            <person name="Liu S."/>
            <person name="Long H."/>
            <person name="Ramasamy R.K."/>
            <person name="Rodriguez J.C."/>
            <person name="Van S.L."/>
            <person name="Yuan L."/>
            <person name="Wang Z."/>
            <person name="Xia Z."/>
            <person name="Xiao L."/>
            <person name="Anderson O.D."/>
            <person name="Ouyang S."/>
            <person name="Liang Y."/>
            <person name="Zimin A.V."/>
            <person name="Pertea G."/>
            <person name="Qi P."/>
            <person name="Bennetzen J.L."/>
            <person name="Dai X."/>
            <person name="Dawson M.W."/>
            <person name="Muller H.G."/>
            <person name="Kugler K."/>
            <person name="Rivarola-Duarte L."/>
            <person name="Spannagl M."/>
            <person name="Mayer K.F.X."/>
            <person name="Lu F.H."/>
            <person name="Bevan M.W."/>
            <person name="Leroy P."/>
            <person name="Li P."/>
            <person name="You F.M."/>
            <person name="Sun Q."/>
            <person name="Liu Z."/>
            <person name="Lyons E."/>
            <person name="Wicker T."/>
            <person name="Salzberg S.L."/>
            <person name="Devos K.M."/>
            <person name="Dvorak J."/>
        </authorList>
    </citation>
    <scope>NUCLEOTIDE SEQUENCE [LARGE SCALE GENOMIC DNA]</scope>
    <source>
        <strain evidence="2">cv. AL8/78</strain>
    </source>
</reference>
<protein>
    <submittedName>
        <fullName evidence="2">Uncharacterized protein</fullName>
    </submittedName>
</protein>
<organism evidence="2 3">
    <name type="scientific">Aegilops tauschii subsp. strangulata</name>
    <name type="common">Goatgrass</name>
    <dbReference type="NCBI Taxonomy" id="200361"/>
    <lineage>
        <taxon>Eukaryota</taxon>
        <taxon>Viridiplantae</taxon>
        <taxon>Streptophyta</taxon>
        <taxon>Embryophyta</taxon>
        <taxon>Tracheophyta</taxon>
        <taxon>Spermatophyta</taxon>
        <taxon>Magnoliopsida</taxon>
        <taxon>Liliopsida</taxon>
        <taxon>Poales</taxon>
        <taxon>Poaceae</taxon>
        <taxon>BOP clade</taxon>
        <taxon>Pooideae</taxon>
        <taxon>Triticodae</taxon>
        <taxon>Triticeae</taxon>
        <taxon>Triticinae</taxon>
        <taxon>Aegilops</taxon>
    </lineage>
</organism>
<dbReference type="AlphaFoldDB" id="A0A453RIW6"/>
<keyword evidence="3" id="KW-1185">Reference proteome</keyword>
<dbReference type="EnsemblPlants" id="AET7Gv20594900.32">
    <property type="protein sequence ID" value="AET7Gv20594900.32"/>
    <property type="gene ID" value="AET7Gv20594900"/>
</dbReference>
<evidence type="ECO:0000256" key="1">
    <source>
        <dbReference type="SAM" id="MobiDB-lite"/>
    </source>
</evidence>
<reference evidence="2" key="4">
    <citation type="submission" date="2019-03" db="UniProtKB">
        <authorList>
            <consortium name="EnsemblPlants"/>
        </authorList>
    </citation>
    <scope>IDENTIFICATION</scope>
</reference>